<dbReference type="UniPathway" id="UPA00077">
    <property type="reaction ID" value="UER00156"/>
</dbReference>
<evidence type="ECO:0000259" key="14">
    <source>
        <dbReference type="PROSITE" id="PS50972"/>
    </source>
</evidence>
<dbReference type="InterPro" id="IPR006390">
    <property type="entry name" value="DHP_synth_dom"/>
</dbReference>
<dbReference type="EMBL" id="BMFV01000045">
    <property type="protein sequence ID" value="GGH87966.1"/>
    <property type="molecule type" value="Genomic_DNA"/>
</dbReference>
<dbReference type="GO" id="GO:0046656">
    <property type="term" value="P:folic acid biosynthetic process"/>
    <property type="evidence" value="ECO:0007669"/>
    <property type="project" value="UniProtKB-KW"/>
</dbReference>
<proteinExistence type="inferred from homology"/>
<evidence type="ECO:0000256" key="9">
    <source>
        <dbReference type="ARBA" id="ARBA00022842"/>
    </source>
</evidence>
<accession>A0A8J3EQY5</accession>
<name>A0A8J3EQY5_9BACL</name>
<dbReference type="Pfam" id="PF00809">
    <property type="entry name" value="Pterin_bind"/>
    <property type="match status" value="1"/>
</dbReference>
<gene>
    <name evidence="15" type="ORF">GCM10007096_39200</name>
</gene>
<evidence type="ECO:0000256" key="7">
    <source>
        <dbReference type="ARBA" id="ARBA00022679"/>
    </source>
</evidence>
<evidence type="ECO:0000256" key="12">
    <source>
        <dbReference type="ARBA" id="ARBA00053449"/>
    </source>
</evidence>
<comment type="caution">
    <text evidence="15">The sequence shown here is derived from an EMBL/GenBank/DDBJ whole genome shotgun (WGS) entry which is preliminary data.</text>
</comment>
<dbReference type="CDD" id="cd00739">
    <property type="entry name" value="DHPS"/>
    <property type="match status" value="1"/>
</dbReference>
<dbReference type="Proteomes" id="UP000656813">
    <property type="component" value="Unassembled WGS sequence"/>
</dbReference>
<reference evidence="15" key="2">
    <citation type="submission" date="2020-09" db="EMBL/GenBank/DDBJ databases">
        <authorList>
            <person name="Sun Q."/>
            <person name="Zhou Y."/>
        </authorList>
    </citation>
    <scope>NUCLEOTIDE SEQUENCE</scope>
    <source>
        <strain evidence="15">CGMCC 1.12777</strain>
    </source>
</reference>
<evidence type="ECO:0000313" key="16">
    <source>
        <dbReference type="Proteomes" id="UP000656813"/>
    </source>
</evidence>
<comment type="catalytic activity">
    <reaction evidence="1">
        <text>(7,8-dihydropterin-6-yl)methyl diphosphate + 4-aminobenzoate = 7,8-dihydropteroate + diphosphate</text>
        <dbReference type="Rhea" id="RHEA:19949"/>
        <dbReference type="ChEBI" id="CHEBI:17836"/>
        <dbReference type="ChEBI" id="CHEBI:17839"/>
        <dbReference type="ChEBI" id="CHEBI:33019"/>
        <dbReference type="ChEBI" id="CHEBI:72950"/>
        <dbReference type="EC" id="2.5.1.15"/>
    </reaction>
</comment>
<keyword evidence="9 13" id="KW-0460">Magnesium</keyword>
<feature type="domain" description="Pterin-binding" evidence="14">
    <location>
        <begin position="26"/>
        <end position="272"/>
    </location>
</feature>
<dbReference type="PROSITE" id="PS50972">
    <property type="entry name" value="PTERIN_BINDING"/>
    <property type="match status" value="1"/>
</dbReference>
<evidence type="ECO:0000256" key="4">
    <source>
        <dbReference type="ARBA" id="ARBA00009503"/>
    </source>
</evidence>
<evidence type="ECO:0000256" key="6">
    <source>
        <dbReference type="ARBA" id="ARBA00016919"/>
    </source>
</evidence>
<dbReference type="SUPFAM" id="SSF51717">
    <property type="entry name" value="Dihydropteroate synthetase-like"/>
    <property type="match status" value="1"/>
</dbReference>
<evidence type="ECO:0000256" key="3">
    <source>
        <dbReference type="ARBA" id="ARBA00004763"/>
    </source>
</evidence>
<dbReference type="AlphaFoldDB" id="A0A8J3EQY5"/>
<protein>
    <recommendedName>
        <fullName evidence="6 13">Dihydropteroate synthase</fullName>
        <shortName evidence="13">DHPS</shortName>
        <ecNumber evidence="5 13">2.5.1.15</ecNumber>
    </recommendedName>
    <alternativeName>
        <fullName evidence="11 13">Dihydropteroate pyrophosphorylase</fullName>
    </alternativeName>
</protein>
<dbReference type="InterPro" id="IPR000489">
    <property type="entry name" value="Pterin-binding_dom"/>
</dbReference>
<dbReference type="NCBIfam" id="TIGR01496">
    <property type="entry name" value="DHPS"/>
    <property type="match status" value="1"/>
</dbReference>
<comment type="similarity">
    <text evidence="4 13">Belongs to the DHPS family.</text>
</comment>
<keyword evidence="8 13" id="KW-0479">Metal-binding</keyword>
<dbReference type="Gene3D" id="3.20.20.20">
    <property type="entry name" value="Dihydropteroate synthase-like"/>
    <property type="match status" value="1"/>
</dbReference>
<evidence type="ECO:0000256" key="1">
    <source>
        <dbReference type="ARBA" id="ARBA00000012"/>
    </source>
</evidence>
<dbReference type="PANTHER" id="PTHR20941:SF1">
    <property type="entry name" value="FOLIC ACID SYNTHESIS PROTEIN FOL1"/>
    <property type="match status" value="1"/>
</dbReference>
<dbReference type="PANTHER" id="PTHR20941">
    <property type="entry name" value="FOLATE SYNTHESIS PROTEINS"/>
    <property type="match status" value="1"/>
</dbReference>
<dbReference type="GO" id="GO:0046654">
    <property type="term" value="P:tetrahydrofolate biosynthetic process"/>
    <property type="evidence" value="ECO:0007669"/>
    <property type="project" value="UniProtKB-UniPathway"/>
</dbReference>
<dbReference type="InterPro" id="IPR011005">
    <property type="entry name" value="Dihydropteroate_synth-like_sf"/>
</dbReference>
<evidence type="ECO:0000256" key="8">
    <source>
        <dbReference type="ARBA" id="ARBA00022723"/>
    </source>
</evidence>
<dbReference type="GO" id="GO:0046872">
    <property type="term" value="F:metal ion binding"/>
    <property type="evidence" value="ECO:0007669"/>
    <property type="project" value="UniProtKB-KW"/>
</dbReference>
<keyword evidence="7 13" id="KW-0808">Transferase</keyword>
<comment type="pathway">
    <text evidence="3 13">Cofactor biosynthesis; tetrahydrofolate biosynthesis; 7,8-dihydrofolate from 2-amino-4-hydroxy-6-hydroxymethyl-7,8-dihydropteridine diphosphate and 4-aminobenzoate: step 1/2.</text>
</comment>
<evidence type="ECO:0000256" key="5">
    <source>
        <dbReference type="ARBA" id="ARBA00012458"/>
    </source>
</evidence>
<evidence type="ECO:0000256" key="13">
    <source>
        <dbReference type="RuleBase" id="RU361205"/>
    </source>
</evidence>
<dbReference type="FunFam" id="3.20.20.20:FF:000006">
    <property type="entry name" value="Dihydropteroate synthase"/>
    <property type="match status" value="1"/>
</dbReference>
<evidence type="ECO:0000256" key="11">
    <source>
        <dbReference type="ARBA" id="ARBA00030193"/>
    </source>
</evidence>
<evidence type="ECO:0000256" key="2">
    <source>
        <dbReference type="ARBA" id="ARBA00001946"/>
    </source>
</evidence>
<keyword evidence="10 13" id="KW-0289">Folate biosynthesis</keyword>
<dbReference type="RefSeq" id="WP_188499072.1">
    <property type="nucleotide sequence ID" value="NZ_BMFV01000045.1"/>
</dbReference>
<dbReference type="EC" id="2.5.1.15" evidence="5 13"/>
<dbReference type="PROSITE" id="PS00792">
    <property type="entry name" value="DHPS_1"/>
    <property type="match status" value="1"/>
</dbReference>
<evidence type="ECO:0000256" key="10">
    <source>
        <dbReference type="ARBA" id="ARBA00022909"/>
    </source>
</evidence>
<keyword evidence="16" id="KW-1185">Reference proteome</keyword>
<dbReference type="InterPro" id="IPR045031">
    <property type="entry name" value="DHP_synth-like"/>
</dbReference>
<reference evidence="15" key="1">
    <citation type="journal article" date="2014" name="Int. J. Syst. Evol. Microbiol.">
        <title>Complete genome sequence of Corynebacterium casei LMG S-19264T (=DSM 44701T), isolated from a smear-ripened cheese.</title>
        <authorList>
            <consortium name="US DOE Joint Genome Institute (JGI-PGF)"/>
            <person name="Walter F."/>
            <person name="Albersmeier A."/>
            <person name="Kalinowski J."/>
            <person name="Ruckert C."/>
        </authorList>
    </citation>
    <scope>NUCLEOTIDE SEQUENCE</scope>
    <source>
        <strain evidence="15">CGMCC 1.12777</strain>
    </source>
</reference>
<sequence>MTLTVETQQNNYLQLKDRRLDFKNKTLIMGILNVTPDSFSDGGNYNRIEEAVQHALDMVAWGADIIDIGGESTRPGHKPVPMDVEVERVLPVIKAIREVSSVALSIDTYKAETAKQALEAGADIINDIWGAKADPEMANVAAQYGVPIVLMHNRSNMNYGNLLDDIKEDLQESITLVKAAGVKDHQIILDPGIGFAKNYLHNLEVMNHLEELHSLGYPILLATSRKRFIGEALGLEVHDRMEGTGATVCLGVAKGCQMVRVHDVQPIARMVKMMDAMVKR</sequence>
<comment type="cofactor">
    <cofactor evidence="2 13">
        <name>Mg(2+)</name>
        <dbReference type="ChEBI" id="CHEBI:18420"/>
    </cofactor>
</comment>
<organism evidence="15 16">
    <name type="scientific">Pullulanibacillus pueri</name>
    <dbReference type="NCBI Taxonomy" id="1437324"/>
    <lineage>
        <taxon>Bacteria</taxon>
        <taxon>Bacillati</taxon>
        <taxon>Bacillota</taxon>
        <taxon>Bacilli</taxon>
        <taxon>Bacillales</taxon>
        <taxon>Sporolactobacillaceae</taxon>
        <taxon>Pullulanibacillus</taxon>
    </lineage>
</organism>
<dbReference type="GO" id="GO:0005829">
    <property type="term" value="C:cytosol"/>
    <property type="evidence" value="ECO:0007669"/>
    <property type="project" value="TreeGrafter"/>
</dbReference>
<comment type="function">
    <text evidence="12 13">Catalyzes the condensation of para-aminobenzoate (pABA) with 6-hydroxymethyl-7,8-dihydropterin diphosphate (DHPt-PP) to form 7,8-dihydropteroate (H2Pte), the immediate precursor of folate derivatives.</text>
</comment>
<dbReference type="PROSITE" id="PS00793">
    <property type="entry name" value="DHPS_2"/>
    <property type="match status" value="1"/>
</dbReference>
<dbReference type="GO" id="GO:0004156">
    <property type="term" value="F:dihydropteroate synthase activity"/>
    <property type="evidence" value="ECO:0007669"/>
    <property type="project" value="UniProtKB-EC"/>
</dbReference>
<evidence type="ECO:0000313" key="15">
    <source>
        <dbReference type="EMBL" id="GGH87966.1"/>
    </source>
</evidence>